<proteinExistence type="predicted"/>
<gene>
    <name evidence="2" type="ORF">UFOVP395_141</name>
</gene>
<evidence type="ECO:0000313" key="2">
    <source>
        <dbReference type="EMBL" id="CAB4140806.1"/>
    </source>
</evidence>
<dbReference type="EMBL" id="LR796380">
    <property type="protein sequence ID" value="CAB4140806.1"/>
    <property type="molecule type" value="Genomic_DNA"/>
</dbReference>
<evidence type="ECO:0000256" key="1">
    <source>
        <dbReference type="SAM" id="MobiDB-lite"/>
    </source>
</evidence>
<protein>
    <submittedName>
        <fullName evidence="2">Uncharacterized protein</fullName>
    </submittedName>
</protein>
<sequence>MARPKGSKNKTTVERDEVAPPAVEFNYENDDAKFDSNYQMAQQGWRADPASFVNQQILQENVTVTEPEHHRMVGARRTAARLFLVEGEVQLSSRSPGKGAMIAKQMRLVSANDDNEAIQKYVNYFAGLSDQQSVYMVISAAAMETID</sequence>
<accession>A0A6J5M6M4</accession>
<feature type="region of interest" description="Disordered" evidence="1">
    <location>
        <begin position="1"/>
        <end position="22"/>
    </location>
</feature>
<name>A0A6J5M6M4_9CAUD</name>
<organism evidence="2">
    <name type="scientific">uncultured Caudovirales phage</name>
    <dbReference type="NCBI Taxonomy" id="2100421"/>
    <lineage>
        <taxon>Viruses</taxon>
        <taxon>Duplodnaviria</taxon>
        <taxon>Heunggongvirae</taxon>
        <taxon>Uroviricota</taxon>
        <taxon>Caudoviricetes</taxon>
        <taxon>Peduoviridae</taxon>
        <taxon>Maltschvirus</taxon>
        <taxon>Maltschvirus maltsch</taxon>
    </lineage>
</organism>
<reference evidence="2" key="1">
    <citation type="submission" date="2020-04" db="EMBL/GenBank/DDBJ databases">
        <authorList>
            <person name="Chiriac C."/>
            <person name="Salcher M."/>
            <person name="Ghai R."/>
            <person name="Kavagutti S V."/>
        </authorList>
    </citation>
    <scope>NUCLEOTIDE SEQUENCE</scope>
</reference>